<dbReference type="GO" id="GO:0016126">
    <property type="term" value="P:sterol biosynthetic process"/>
    <property type="evidence" value="ECO:0007669"/>
    <property type="project" value="TreeGrafter"/>
</dbReference>
<keyword evidence="1 3" id="KW-0808">Transferase</keyword>
<dbReference type="SUPFAM" id="SSF53335">
    <property type="entry name" value="S-adenosyl-L-methionine-dependent methyltransferases"/>
    <property type="match status" value="1"/>
</dbReference>
<name>A0A2Z3YUI7_9CORY</name>
<dbReference type="GO" id="GO:0102082">
    <property type="term" value="F:demethylrebeccamycin--D-glucose O-methyltransferase activity"/>
    <property type="evidence" value="ECO:0007669"/>
    <property type="project" value="UniProtKB-EC"/>
</dbReference>
<accession>A0A2Z3YUI7</accession>
<evidence type="ECO:0000259" key="2">
    <source>
        <dbReference type="Pfam" id="PF08241"/>
    </source>
</evidence>
<dbReference type="PANTHER" id="PTHR44068:SF1">
    <property type="entry name" value="HYPOTHETICAL LOC100005854"/>
    <property type="match status" value="1"/>
</dbReference>
<protein>
    <submittedName>
        <fullName evidence="3">Demethylrebeccamycin-D-glucose O-methyltransferase</fullName>
        <ecNumber evidence="3">2.1.1.164</ecNumber>
    </submittedName>
</protein>
<evidence type="ECO:0000313" key="4">
    <source>
        <dbReference type="Proteomes" id="UP000247696"/>
    </source>
</evidence>
<dbReference type="RefSeq" id="WP_227870966.1">
    <property type="nucleotide sequence ID" value="NZ_CP024988.1"/>
</dbReference>
<organism evidence="3 4">
    <name type="scientific">Corynebacterium provencense</name>
    <dbReference type="NCBI Taxonomy" id="1737425"/>
    <lineage>
        <taxon>Bacteria</taxon>
        <taxon>Bacillati</taxon>
        <taxon>Actinomycetota</taxon>
        <taxon>Actinomycetes</taxon>
        <taxon>Mycobacteriales</taxon>
        <taxon>Corynebacteriaceae</taxon>
        <taxon>Corynebacterium</taxon>
    </lineage>
</organism>
<dbReference type="InterPro" id="IPR013216">
    <property type="entry name" value="Methyltransf_11"/>
</dbReference>
<dbReference type="EMBL" id="CP024988">
    <property type="protein sequence ID" value="AWT26244.1"/>
    <property type="molecule type" value="Genomic_DNA"/>
</dbReference>
<dbReference type="Pfam" id="PF08241">
    <property type="entry name" value="Methyltransf_11"/>
    <property type="match status" value="1"/>
</dbReference>
<gene>
    <name evidence="3" type="primary">rebM_2</name>
    <name evidence="3" type="ORF">Csp1_14550</name>
</gene>
<evidence type="ECO:0000256" key="1">
    <source>
        <dbReference type="ARBA" id="ARBA00022679"/>
    </source>
</evidence>
<dbReference type="PANTHER" id="PTHR44068">
    <property type="entry name" value="ZGC:194242"/>
    <property type="match status" value="1"/>
</dbReference>
<reference evidence="4" key="1">
    <citation type="submission" date="2017-11" db="EMBL/GenBank/DDBJ databases">
        <title>Otitis media/interna in a cat caused by the recently described species Corynebacterium provencense.</title>
        <authorList>
            <person name="Kittl S."/>
            <person name="Brodard I."/>
            <person name="Rychener L."/>
            <person name="Jores J."/>
            <person name="Roosje P."/>
            <person name="Gobeli Brawand S."/>
        </authorList>
    </citation>
    <scope>NUCLEOTIDE SEQUENCE [LARGE SCALE GENOMIC DNA]</scope>
    <source>
        <strain evidence="4">17KM38</strain>
    </source>
</reference>
<dbReference type="InterPro" id="IPR029063">
    <property type="entry name" value="SAM-dependent_MTases_sf"/>
</dbReference>
<feature type="domain" description="Methyltransferase type 11" evidence="2">
    <location>
        <begin position="56"/>
        <end position="157"/>
    </location>
</feature>
<sequence>MTYIPLDGKSDRGFRGGPYGYTHGHGEAVLRSHSRRTAAGSLAYVLPYLTAGSSVLDVGCGPGSVTLDLAGVVAGLGGAASQVTGVENTPVPLRAAVAAAAARGLGARFMQGDVYHLPFAAGSFDVIVAHQVFQHLTDPVAAMRECLRVTAPGGVVAVRDADYSAMSWYPELPGMSEWSRGYRAAARADGAEPDGGRHLLRWALEAGCDLRELTYTVSTWVYSHAPGGSSAEEFAADWSDRVREDRFRRQLARVQHSGDGDCGGDVDAAVERICEGWRLWADDPSAVFVMPHGELLVRR</sequence>
<dbReference type="GO" id="GO:0003838">
    <property type="term" value="F:sterol 24-C-methyltransferase activity"/>
    <property type="evidence" value="ECO:0007669"/>
    <property type="project" value="TreeGrafter"/>
</dbReference>
<dbReference type="GO" id="GO:0032259">
    <property type="term" value="P:methylation"/>
    <property type="evidence" value="ECO:0007669"/>
    <property type="project" value="UniProtKB-KW"/>
</dbReference>
<dbReference type="EC" id="2.1.1.164" evidence="3"/>
<dbReference type="AlphaFoldDB" id="A0A2Z3YUI7"/>
<keyword evidence="3" id="KW-0489">Methyltransferase</keyword>
<dbReference type="Gene3D" id="3.40.50.150">
    <property type="entry name" value="Vaccinia Virus protein VP39"/>
    <property type="match status" value="1"/>
</dbReference>
<dbReference type="Proteomes" id="UP000247696">
    <property type="component" value="Chromosome"/>
</dbReference>
<dbReference type="KEGG" id="cpre:Csp1_14550"/>
<dbReference type="STRING" id="1737425.GCA_900049755_01943"/>
<keyword evidence="4" id="KW-1185">Reference proteome</keyword>
<evidence type="ECO:0000313" key="3">
    <source>
        <dbReference type="EMBL" id="AWT26244.1"/>
    </source>
</evidence>
<dbReference type="CDD" id="cd02440">
    <property type="entry name" value="AdoMet_MTases"/>
    <property type="match status" value="1"/>
</dbReference>
<proteinExistence type="predicted"/>
<dbReference type="InterPro" id="IPR050447">
    <property type="entry name" value="Erg6_SMT_methyltransf"/>
</dbReference>